<protein>
    <submittedName>
        <fullName evidence="4">BRCT domain-containing protein</fullName>
    </submittedName>
</protein>
<dbReference type="PANTHER" id="PTHR13561">
    <property type="entry name" value="DNA REPLICATION REGULATOR DPB11-RELATED"/>
    <property type="match status" value="1"/>
</dbReference>
<feature type="compositionally biased region" description="Polar residues" evidence="2">
    <location>
        <begin position="290"/>
        <end position="310"/>
    </location>
</feature>
<dbReference type="PROSITE" id="PS50172">
    <property type="entry name" value="BRCT"/>
    <property type="match status" value="4"/>
</dbReference>
<feature type="compositionally biased region" description="Low complexity" evidence="2">
    <location>
        <begin position="709"/>
        <end position="719"/>
    </location>
</feature>
<dbReference type="OrthoDB" id="251770at2759"/>
<feature type="region of interest" description="Disordered" evidence="2">
    <location>
        <begin position="227"/>
        <end position="265"/>
    </location>
</feature>
<dbReference type="CDD" id="cd17731">
    <property type="entry name" value="BRCT_TopBP1_rpt2_like"/>
    <property type="match status" value="1"/>
</dbReference>
<dbReference type="InParanoid" id="E9DVG1"/>
<dbReference type="GeneID" id="19245920"/>
<name>E9DVG1_METAQ</name>
<dbReference type="SMART" id="SM00292">
    <property type="entry name" value="BRCT"/>
    <property type="match status" value="4"/>
</dbReference>
<dbReference type="Pfam" id="PF00533">
    <property type="entry name" value="BRCT"/>
    <property type="match status" value="2"/>
</dbReference>
<dbReference type="HOGENOM" id="CLU_009893_0_0_1"/>
<feature type="compositionally biased region" description="Low complexity" evidence="2">
    <location>
        <begin position="755"/>
        <end position="774"/>
    </location>
</feature>
<dbReference type="GO" id="GO:0007095">
    <property type="term" value="P:mitotic G2 DNA damage checkpoint signaling"/>
    <property type="evidence" value="ECO:0007669"/>
    <property type="project" value="TreeGrafter"/>
</dbReference>
<evidence type="ECO:0000256" key="2">
    <source>
        <dbReference type="SAM" id="MobiDB-lite"/>
    </source>
</evidence>
<keyword evidence="5" id="KW-1185">Reference proteome</keyword>
<feature type="region of interest" description="Disordered" evidence="2">
    <location>
        <begin position="533"/>
        <end position="611"/>
    </location>
</feature>
<dbReference type="Pfam" id="PF12738">
    <property type="entry name" value="PTCB-BRCT"/>
    <property type="match status" value="2"/>
</dbReference>
<dbReference type="KEGG" id="maw:19245920"/>
<dbReference type="OMA" id="FATQWNI"/>
<accession>E9DVG1</accession>
<dbReference type="SUPFAM" id="SSF52113">
    <property type="entry name" value="BRCT domain"/>
    <property type="match status" value="4"/>
</dbReference>
<dbReference type="GO" id="GO:0006270">
    <property type="term" value="P:DNA replication initiation"/>
    <property type="evidence" value="ECO:0007669"/>
    <property type="project" value="TreeGrafter"/>
</dbReference>
<feature type="compositionally biased region" description="Polar residues" evidence="2">
    <location>
        <begin position="837"/>
        <end position="846"/>
    </location>
</feature>
<feature type="compositionally biased region" description="Polar residues" evidence="2">
    <location>
        <begin position="543"/>
        <end position="569"/>
    </location>
</feature>
<feature type="domain" description="BRCT" evidence="3">
    <location>
        <begin position="146"/>
        <end position="215"/>
    </location>
</feature>
<evidence type="ECO:0000313" key="4">
    <source>
        <dbReference type="EMBL" id="EFY92338.1"/>
    </source>
</evidence>
<feature type="region of interest" description="Disordered" evidence="2">
    <location>
        <begin position="288"/>
        <end position="326"/>
    </location>
</feature>
<dbReference type="GO" id="GO:0033314">
    <property type="term" value="P:mitotic DNA replication checkpoint signaling"/>
    <property type="evidence" value="ECO:0007669"/>
    <property type="project" value="TreeGrafter"/>
</dbReference>
<evidence type="ECO:0000259" key="3">
    <source>
        <dbReference type="PROSITE" id="PS50172"/>
    </source>
</evidence>
<proteinExistence type="predicted"/>
<sequence length="855" mass="94220">MESSRSADDERYSIDPSEPLKDVIVCCTSIPPDQRTDIAQKVSELGGIHKYDLTPDVTHLIVGDYDTPKYRHVARERPDIKAMDAMWIEAVTELWKKDEEIDFMALENEHWLKALEKCGTDTASPHGGAATGRQPLLICSTGFGDQRDEIAAKITANGGQYTADLTRRCTHLVVSKPEGKKFTAAKSWGVYTVTLGWLDQSIQRGLILEEAKFDPLLPVEEQGVGAWNKEDPRRASLGKRSRSASSNTNGAIERGARKLRKTASMKLNSQRNNLWGDILGRSASREYSFGNEQADSEQQPRQQATPEPTIQQPHQHHQHHQLPSQHDNGVFANCVFAIDGFSEKRQTVLEDTIATLGGSVASSLREAATHRPTEHSHRFLVVPQTSQPESHPNVPHDNIEIVTEFYIERCLHNKQFFSPSEHVLGRPFPLFPIPSFSGLVVCSAAFTGLELNQVARSITQLGAKFEEEFRRTTDVLVCRSLKAMRKEKLKFALEWGVPVVSVDWLWECISTGFKVPPSLYIFSEIRDRYSAQTAPAPTEIKRQSQPPKAKGNNTTQSPPAAKNVTTRPASSRPKIMSGFDTSAFEQDSGEKQSAARQIPAPARGIPRLESTTSADFFTARSQAVDTSAKDHDAPLAEVSCARLNKSPSPPKHTVPIPRTKSDPYPSDLTSKPSISARRPSAPPPDDHDPLYRRNSHETTAHQDQERAAKQQARAAERQALSTKLSSLIDSAAVPSPVDGTSHAQGPPRPRRRQLLGRAISNASNGSSAASIDGSGPPPRQLTDSLRATVAAVTDDDDDDMDKQDTQPPSTQLQYADPEAQQVKAALMNRMMGRDEPTLSTGQNSVTVGERSLRKR</sequence>
<feature type="domain" description="BRCT" evidence="3">
    <location>
        <begin position="326"/>
        <end position="424"/>
    </location>
</feature>
<dbReference type="InterPro" id="IPR001357">
    <property type="entry name" value="BRCT_dom"/>
</dbReference>
<feature type="region of interest" description="Disordered" evidence="2">
    <location>
        <begin position="642"/>
        <end position="855"/>
    </location>
</feature>
<dbReference type="InterPro" id="IPR059215">
    <property type="entry name" value="BRCT2_TopBP1-like"/>
</dbReference>
<evidence type="ECO:0000313" key="5">
    <source>
        <dbReference type="Proteomes" id="UP000002499"/>
    </source>
</evidence>
<organism evidence="5">
    <name type="scientific">Metarhizium acridum (strain CQMa 102)</name>
    <dbReference type="NCBI Taxonomy" id="655827"/>
    <lineage>
        <taxon>Eukaryota</taxon>
        <taxon>Fungi</taxon>
        <taxon>Dikarya</taxon>
        <taxon>Ascomycota</taxon>
        <taxon>Pezizomycotina</taxon>
        <taxon>Sordariomycetes</taxon>
        <taxon>Hypocreomycetidae</taxon>
        <taxon>Hypocreales</taxon>
        <taxon>Clavicipitaceae</taxon>
        <taxon>Metarhizium</taxon>
    </lineage>
</organism>
<dbReference type="CDD" id="cd18433">
    <property type="entry name" value="BRCT_Rad4_rpt3"/>
    <property type="match status" value="1"/>
</dbReference>
<gene>
    <name evidence="4" type="ORF">MAC_01609</name>
</gene>
<dbReference type="InterPro" id="IPR036420">
    <property type="entry name" value="BRCT_dom_sf"/>
</dbReference>
<keyword evidence="1" id="KW-0677">Repeat</keyword>
<dbReference type="EMBL" id="GL698476">
    <property type="protein sequence ID" value="EFY92338.1"/>
    <property type="molecule type" value="Genomic_DNA"/>
</dbReference>
<reference evidence="4 5" key="1">
    <citation type="journal article" date="2011" name="PLoS Genet.">
        <title>Genome sequencing and comparative transcriptomics of the model entomopathogenic fungi Metarhizium anisopliae and M. acridum.</title>
        <authorList>
            <person name="Gao Q."/>
            <person name="Jin K."/>
            <person name="Ying S.H."/>
            <person name="Zhang Y."/>
            <person name="Xiao G."/>
            <person name="Shang Y."/>
            <person name="Duan Z."/>
            <person name="Hu X."/>
            <person name="Xie X.Q."/>
            <person name="Zhou G."/>
            <person name="Peng G."/>
            <person name="Luo Z."/>
            <person name="Huang W."/>
            <person name="Wang B."/>
            <person name="Fang W."/>
            <person name="Wang S."/>
            <person name="Zhong Y."/>
            <person name="Ma L.J."/>
            <person name="St Leger R.J."/>
            <person name="Zhao G.P."/>
            <person name="Pei Y."/>
            <person name="Feng M.G."/>
            <person name="Xia Y."/>
            <person name="Wang C."/>
        </authorList>
    </citation>
    <scope>NUCLEOTIDE SEQUENCE [LARGE SCALE GENOMIC DNA]</scope>
    <source>
        <strain evidence="4 5">CQMa 102</strain>
    </source>
</reference>
<dbReference type="PANTHER" id="PTHR13561:SF20">
    <property type="entry name" value="DNA TOPOISOMERASE 2-BINDING PROTEIN 1"/>
    <property type="match status" value="1"/>
</dbReference>
<evidence type="ECO:0000256" key="1">
    <source>
        <dbReference type="ARBA" id="ARBA00022737"/>
    </source>
</evidence>
<dbReference type="eggNOG" id="KOG1929">
    <property type="taxonomic scope" value="Eukaryota"/>
</dbReference>
<feature type="domain" description="BRCT" evidence="3">
    <location>
        <begin position="436"/>
        <end position="522"/>
    </location>
</feature>
<dbReference type="FunCoup" id="E9DVG1">
    <property type="interactions" value="28"/>
</dbReference>
<dbReference type="STRING" id="655827.E9DVG1"/>
<feature type="domain" description="BRCT" evidence="3">
    <location>
        <begin position="15"/>
        <end position="88"/>
    </location>
</feature>
<feature type="compositionally biased region" description="Basic and acidic residues" evidence="2">
    <location>
        <begin position="684"/>
        <end position="708"/>
    </location>
</feature>
<dbReference type="Proteomes" id="UP000002499">
    <property type="component" value="Unassembled WGS sequence"/>
</dbReference>
<dbReference type="AlphaFoldDB" id="E9DVG1"/>
<dbReference type="Gene3D" id="3.40.50.10190">
    <property type="entry name" value="BRCT domain"/>
    <property type="match status" value="4"/>
</dbReference>